<reference evidence="2 3" key="2">
    <citation type="journal article" date="2010" name="Stand. Genomic Sci.">
        <title>Complete genome sequence of Desulfohalobium retbaense type strain (HR(100)).</title>
        <authorList>
            <person name="Spring S."/>
            <person name="Nolan M."/>
            <person name="Lapidus A."/>
            <person name="Glavina Del Rio T."/>
            <person name="Copeland A."/>
            <person name="Tice H."/>
            <person name="Cheng J.F."/>
            <person name="Lucas S."/>
            <person name="Land M."/>
            <person name="Chen F."/>
            <person name="Bruce D."/>
            <person name="Goodwin L."/>
            <person name="Pitluck S."/>
            <person name="Ivanova N."/>
            <person name="Mavromatis K."/>
            <person name="Mikhailova N."/>
            <person name="Pati A."/>
            <person name="Chen A."/>
            <person name="Palaniappan K."/>
            <person name="Hauser L."/>
            <person name="Chang Y.J."/>
            <person name="Jeffries C.D."/>
            <person name="Munk C."/>
            <person name="Kiss H."/>
            <person name="Chain P."/>
            <person name="Han C."/>
            <person name="Brettin T."/>
            <person name="Detter J.C."/>
            <person name="Schuler E."/>
            <person name="Goker M."/>
            <person name="Rohde M."/>
            <person name="Bristow J."/>
            <person name="Eisen J.A."/>
            <person name="Markowitz V."/>
            <person name="Hugenholtz P."/>
            <person name="Kyrpides N.C."/>
            <person name="Klenk H.P."/>
        </authorList>
    </citation>
    <scope>NUCLEOTIDE SEQUENCE [LARGE SCALE GENOMIC DNA]</scope>
    <source>
        <strain evidence="3">ATCC 49802 / DSM 20745 / S 6022</strain>
    </source>
</reference>
<dbReference type="Gene3D" id="3.40.50.150">
    <property type="entry name" value="Vaccinia Virus protein VP39"/>
    <property type="match status" value="1"/>
</dbReference>
<dbReference type="InterPro" id="IPR050508">
    <property type="entry name" value="Methyltransf_Superfamily"/>
</dbReference>
<dbReference type="HOGENOM" id="CLU_1249975_0_0_0"/>
<dbReference type="GO" id="GO:0008757">
    <property type="term" value="F:S-adenosylmethionine-dependent methyltransferase activity"/>
    <property type="evidence" value="ECO:0007669"/>
    <property type="project" value="InterPro"/>
</dbReference>
<organism evidence="2 3">
    <name type="scientific">Sphaerobacter thermophilus (strain ATCC 49802 / DSM 20745 / KCCM 41009 / NCIMB 13125 / S 6022)</name>
    <dbReference type="NCBI Taxonomy" id="479434"/>
    <lineage>
        <taxon>Bacteria</taxon>
        <taxon>Pseudomonadati</taxon>
        <taxon>Thermomicrobiota</taxon>
        <taxon>Thermomicrobia</taxon>
        <taxon>Sphaerobacterales</taxon>
        <taxon>Sphaerobacterineae</taxon>
        <taxon>Sphaerobacteraceae</taxon>
        <taxon>Sphaerobacter</taxon>
    </lineage>
</organism>
<evidence type="ECO:0000313" key="3">
    <source>
        <dbReference type="Proteomes" id="UP000002027"/>
    </source>
</evidence>
<dbReference type="PANTHER" id="PTHR42912:SF95">
    <property type="entry name" value="METHYLTRANSFERASE TYPE 11 DOMAIN-CONTAINING PROTEIN"/>
    <property type="match status" value="1"/>
</dbReference>
<evidence type="ECO:0000313" key="2">
    <source>
        <dbReference type="EMBL" id="ACZ38632.1"/>
    </source>
</evidence>
<feature type="domain" description="Methyltransferase type 11" evidence="1">
    <location>
        <begin position="60"/>
        <end position="149"/>
    </location>
</feature>
<protein>
    <submittedName>
        <fullName evidence="2">Methyltransferase type 11</fullName>
    </submittedName>
</protein>
<gene>
    <name evidence="2" type="ordered locus">Sthe_1197</name>
</gene>
<dbReference type="eggNOG" id="COG2226">
    <property type="taxonomic scope" value="Bacteria"/>
</dbReference>
<keyword evidence="2" id="KW-0808">Transferase</keyword>
<dbReference type="Pfam" id="PF08241">
    <property type="entry name" value="Methyltransf_11"/>
    <property type="match status" value="1"/>
</dbReference>
<accession>D1C315</accession>
<name>D1C315_SPHTD</name>
<dbReference type="SUPFAM" id="SSF53335">
    <property type="entry name" value="S-adenosyl-L-methionine-dependent methyltransferases"/>
    <property type="match status" value="1"/>
</dbReference>
<proteinExistence type="predicted"/>
<dbReference type="PANTHER" id="PTHR42912">
    <property type="entry name" value="METHYLTRANSFERASE"/>
    <property type="match status" value="1"/>
</dbReference>
<sequence>MPMSDKRRTREIRRRLQLWSFDQLYRHAWFYDPLSRLVFGDEWHRWRQAVLPFVGPGRVLDLGCGTGALLPELHERAIAIGVDRSPSMLRVASRRVRRGWLVRAAAGALPFRDAAFTTVVSTFPAPFILERDTLAEVARVLEPGGRFVVVLGGEITDWQGWRRPVGVLARLFYGDRVRGGTPSTDVLAYPALPGVWHTVATPRGHAHLWVASRTDRPAAGG</sequence>
<dbReference type="GO" id="GO:0032259">
    <property type="term" value="P:methylation"/>
    <property type="evidence" value="ECO:0007669"/>
    <property type="project" value="UniProtKB-KW"/>
</dbReference>
<keyword evidence="2" id="KW-0489">Methyltransferase</keyword>
<dbReference type="AlphaFoldDB" id="D1C315"/>
<dbReference type="InterPro" id="IPR029063">
    <property type="entry name" value="SAM-dependent_MTases_sf"/>
</dbReference>
<dbReference type="EMBL" id="CP001823">
    <property type="protein sequence ID" value="ACZ38632.1"/>
    <property type="molecule type" value="Genomic_DNA"/>
</dbReference>
<dbReference type="STRING" id="479434.Sthe_1197"/>
<dbReference type="InParanoid" id="D1C315"/>
<keyword evidence="3" id="KW-1185">Reference proteome</keyword>
<evidence type="ECO:0000259" key="1">
    <source>
        <dbReference type="Pfam" id="PF08241"/>
    </source>
</evidence>
<dbReference type="CDD" id="cd02440">
    <property type="entry name" value="AdoMet_MTases"/>
    <property type="match status" value="1"/>
</dbReference>
<dbReference type="KEGG" id="sti:Sthe_1197"/>
<dbReference type="Proteomes" id="UP000002027">
    <property type="component" value="Chromosome 1"/>
</dbReference>
<dbReference type="InterPro" id="IPR013216">
    <property type="entry name" value="Methyltransf_11"/>
</dbReference>
<reference evidence="3" key="1">
    <citation type="submission" date="2009-11" db="EMBL/GenBank/DDBJ databases">
        <title>The complete chromosome 1 of Sphaerobacter thermophilus DSM 20745.</title>
        <authorList>
            <person name="Lucas S."/>
            <person name="Copeland A."/>
            <person name="Lapidus A."/>
            <person name="Glavina del Rio T."/>
            <person name="Dalin E."/>
            <person name="Tice H."/>
            <person name="Bruce D."/>
            <person name="Goodwin L."/>
            <person name="Pitluck S."/>
            <person name="Kyrpides N."/>
            <person name="Mavromatis K."/>
            <person name="Ivanova N."/>
            <person name="Mikhailova N."/>
            <person name="LaButti K.M."/>
            <person name="Clum A."/>
            <person name="Sun H.I."/>
            <person name="Brettin T."/>
            <person name="Detter J.C."/>
            <person name="Han C."/>
            <person name="Larimer F."/>
            <person name="Land M."/>
            <person name="Hauser L."/>
            <person name="Markowitz V."/>
            <person name="Cheng J.F."/>
            <person name="Hugenholtz P."/>
            <person name="Woyke T."/>
            <person name="Wu D."/>
            <person name="Steenblock K."/>
            <person name="Schneider S."/>
            <person name="Pukall R."/>
            <person name="Goeker M."/>
            <person name="Klenk H.P."/>
            <person name="Eisen J.A."/>
        </authorList>
    </citation>
    <scope>NUCLEOTIDE SEQUENCE [LARGE SCALE GENOMIC DNA]</scope>
    <source>
        <strain evidence="3">ATCC 49802 / DSM 20745 / S 6022</strain>
    </source>
</reference>